<evidence type="ECO:0000259" key="1">
    <source>
        <dbReference type="Pfam" id="PF10651"/>
    </source>
</evidence>
<protein>
    <submittedName>
        <fullName evidence="2">BppU family phage baseplate upper protein</fullName>
    </submittedName>
</protein>
<gene>
    <name evidence="2" type="ORF">H6X83_04005</name>
</gene>
<dbReference type="KEGG" id="caml:H6X83_04005"/>
<name>A0A7G9WJE5_9FIRM</name>
<dbReference type="AlphaFoldDB" id="A0A7G9WJE5"/>
<accession>A0A7G9WJE5</accession>
<reference evidence="2 3" key="1">
    <citation type="submission" date="2020-08" db="EMBL/GenBank/DDBJ databases">
        <authorList>
            <person name="Ren C."/>
            <person name="Gu Y."/>
            <person name="Xu Y."/>
        </authorList>
    </citation>
    <scope>NUCLEOTIDE SEQUENCE [LARGE SCALE GENOMIC DNA]</scope>
    <source>
        <strain evidence="2 3">LBM18003</strain>
    </source>
</reference>
<organism evidence="2 3">
    <name type="scientific">Caproicibacterium amylolyticum</name>
    <dbReference type="NCBI Taxonomy" id="2766537"/>
    <lineage>
        <taxon>Bacteria</taxon>
        <taxon>Bacillati</taxon>
        <taxon>Bacillota</taxon>
        <taxon>Clostridia</taxon>
        <taxon>Eubacteriales</taxon>
        <taxon>Oscillospiraceae</taxon>
        <taxon>Caproicibacterium</taxon>
    </lineage>
</organism>
<dbReference type="Gene3D" id="2.60.40.3350">
    <property type="match status" value="1"/>
</dbReference>
<proteinExistence type="predicted"/>
<dbReference type="Proteomes" id="UP000516046">
    <property type="component" value="Chromosome"/>
</dbReference>
<keyword evidence="3" id="KW-1185">Reference proteome</keyword>
<sequence>MKAVNLTLNLYSMNTEPVQLVQGDYDATTLSATFVDVDGSTLDLTGKTVSFKVLKSDNTEFSTASVTVSGSTASVVLAGQAVTAAGINYGEFRIAADSGIKKVPRFEINVQESPELPDTQSKSELQELNQAIEKTKNLPKIGDNGNWETYNGTAYTDTGKPSAIVGPAGPQGVQGLQGEKGNTGDIGPQGPQGEKGDAGAAFAYGESYATLEALQAAYPAGDAKGHLVNGTAYVWDGAAWVATSVDLSDYDKRSVADAKYAGINHTHTAAQVGARPDTWMPTAAEVGARPSTWTPTASDVGLGRVTNATNTISTSAPSGGLDGDTWDVIV</sequence>
<feature type="domain" description="BppU N-terminal" evidence="1">
    <location>
        <begin position="12"/>
        <end position="134"/>
    </location>
</feature>
<evidence type="ECO:0000313" key="3">
    <source>
        <dbReference type="Proteomes" id="UP000516046"/>
    </source>
</evidence>
<dbReference type="EMBL" id="CP060696">
    <property type="protein sequence ID" value="QNO18807.1"/>
    <property type="molecule type" value="Genomic_DNA"/>
</dbReference>
<dbReference type="Pfam" id="PF10651">
    <property type="entry name" value="BppU_N"/>
    <property type="match status" value="1"/>
</dbReference>
<dbReference type="InterPro" id="IPR018913">
    <property type="entry name" value="BppU_N"/>
</dbReference>
<evidence type="ECO:0000313" key="2">
    <source>
        <dbReference type="EMBL" id="QNO18807.1"/>
    </source>
</evidence>
<dbReference type="RefSeq" id="WP_212507874.1">
    <property type="nucleotide sequence ID" value="NZ_CP060696.1"/>
</dbReference>